<evidence type="ECO:0000313" key="3">
    <source>
        <dbReference type="EMBL" id="HJF45547.1"/>
    </source>
</evidence>
<organism evidence="3 4">
    <name type="scientific">Thermophilibacter provencensis</name>
    <dbReference type="NCBI Taxonomy" id="1852386"/>
    <lineage>
        <taxon>Bacteria</taxon>
        <taxon>Bacillati</taxon>
        <taxon>Actinomycetota</taxon>
        <taxon>Coriobacteriia</taxon>
        <taxon>Coriobacteriales</taxon>
        <taxon>Atopobiaceae</taxon>
        <taxon>Thermophilibacter</taxon>
    </lineage>
</organism>
<keyword evidence="1" id="KW-0620">Polyamine biosynthesis</keyword>
<keyword evidence="2" id="KW-0812">Transmembrane</keyword>
<dbReference type="NCBIfam" id="NF037959">
    <property type="entry name" value="MFS_SpdSyn"/>
    <property type="match status" value="1"/>
</dbReference>
<evidence type="ECO:0000256" key="2">
    <source>
        <dbReference type="SAM" id="Phobius"/>
    </source>
</evidence>
<gene>
    <name evidence="3" type="ORF">K8U72_07185</name>
</gene>
<accession>A0A921KLC0</accession>
<dbReference type="PANTHER" id="PTHR43317">
    <property type="entry name" value="THERMOSPERMINE SYNTHASE ACAULIS5"/>
    <property type="match status" value="1"/>
</dbReference>
<dbReference type="RefSeq" id="WP_274959297.1">
    <property type="nucleotide sequence ID" value="NZ_DYWQ01000104.1"/>
</dbReference>
<proteinExistence type="predicted"/>
<dbReference type="Gene3D" id="3.40.50.150">
    <property type="entry name" value="Vaccinia Virus protein VP39"/>
    <property type="match status" value="1"/>
</dbReference>
<dbReference type="GO" id="GO:0006596">
    <property type="term" value="P:polyamine biosynthetic process"/>
    <property type="evidence" value="ECO:0007669"/>
    <property type="project" value="UniProtKB-KW"/>
</dbReference>
<keyword evidence="2" id="KW-1133">Transmembrane helix</keyword>
<dbReference type="Pfam" id="PF01564">
    <property type="entry name" value="Spermine_synth"/>
    <property type="match status" value="1"/>
</dbReference>
<evidence type="ECO:0000313" key="4">
    <source>
        <dbReference type="Proteomes" id="UP000697330"/>
    </source>
</evidence>
<reference evidence="3" key="2">
    <citation type="submission" date="2021-09" db="EMBL/GenBank/DDBJ databases">
        <authorList>
            <person name="Gilroy R."/>
        </authorList>
    </citation>
    <scope>NUCLEOTIDE SEQUENCE</scope>
    <source>
        <strain evidence="3">CHK124-7917</strain>
    </source>
</reference>
<comment type="caution">
    <text evidence="3">The sequence shown here is derived from an EMBL/GenBank/DDBJ whole genome shotgun (WGS) entry which is preliminary data.</text>
</comment>
<protein>
    <submittedName>
        <fullName evidence="3">Fused MFS/spermidine synthase</fullName>
    </submittedName>
</protein>
<name>A0A921KLC0_9ACTN</name>
<dbReference type="InterPro" id="IPR029063">
    <property type="entry name" value="SAM-dependent_MTases_sf"/>
</dbReference>
<dbReference type="PANTHER" id="PTHR43317:SF1">
    <property type="entry name" value="THERMOSPERMINE SYNTHASE ACAULIS5"/>
    <property type="match status" value="1"/>
</dbReference>
<reference evidence="3" key="1">
    <citation type="journal article" date="2021" name="PeerJ">
        <title>Extensive microbial diversity within the chicken gut microbiome revealed by metagenomics and culture.</title>
        <authorList>
            <person name="Gilroy R."/>
            <person name="Ravi A."/>
            <person name="Getino M."/>
            <person name="Pursley I."/>
            <person name="Horton D.L."/>
            <person name="Alikhan N.F."/>
            <person name="Baker D."/>
            <person name="Gharbi K."/>
            <person name="Hall N."/>
            <person name="Watson M."/>
            <person name="Adriaenssens E.M."/>
            <person name="Foster-Nyarko E."/>
            <person name="Jarju S."/>
            <person name="Secka A."/>
            <person name="Antonio M."/>
            <person name="Oren A."/>
            <person name="Chaudhuri R.R."/>
            <person name="La Ragione R."/>
            <person name="Hildebrand F."/>
            <person name="Pallen M.J."/>
        </authorList>
    </citation>
    <scope>NUCLEOTIDE SEQUENCE</scope>
    <source>
        <strain evidence="3">CHK124-7917</strain>
    </source>
</reference>
<evidence type="ECO:0000256" key="1">
    <source>
        <dbReference type="ARBA" id="ARBA00023115"/>
    </source>
</evidence>
<dbReference type="SUPFAM" id="SSF53335">
    <property type="entry name" value="S-adenosyl-L-methionine-dependent methyltransferases"/>
    <property type="match status" value="1"/>
</dbReference>
<sequence>MRELVYALLILTVVCTIVLLVLLWGLRRRGVSVLRTKFGLTLVFDSLTEDKTPVRLLNVNGTFQSVSYIPHDLRFELACEYHRAMASIIEGLVRARGCSPDRPLRVMVMGGGGYSLPKYLAAYVPATRVDVVEVDPAITALARGQFFLDACLEETGAEKDGRIRLVNDDAWGFIRAAADPYDVIVNDAFSGRRPLGPLTTDEGARVVREHLAEDGVYLANVRCACEGRGARTLREVEQAFGRKFAHVGYVPEWPDRTEKPGNNVIVASDAEVAVPEGTVRVQ</sequence>
<dbReference type="EMBL" id="DYWQ01000104">
    <property type="protein sequence ID" value="HJF45547.1"/>
    <property type="molecule type" value="Genomic_DNA"/>
</dbReference>
<dbReference type="Proteomes" id="UP000697330">
    <property type="component" value="Unassembled WGS sequence"/>
</dbReference>
<keyword evidence="2" id="KW-0472">Membrane</keyword>
<feature type="transmembrane region" description="Helical" evidence="2">
    <location>
        <begin position="6"/>
        <end position="26"/>
    </location>
</feature>
<dbReference type="AlphaFoldDB" id="A0A921KLC0"/>